<dbReference type="Proteomes" id="UP000243750">
    <property type="component" value="Unassembled WGS sequence"/>
</dbReference>
<comment type="caution">
    <text evidence="2">The sequence shown here is derived from an EMBL/GenBank/DDBJ whole genome shotgun (WGS) entry which is preliminary data.</text>
</comment>
<dbReference type="EMBL" id="NWMT01000093">
    <property type="protein sequence ID" value="PCC99684.1"/>
    <property type="molecule type" value="Genomic_DNA"/>
</dbReference>
<name>A0AA91U2T3_9GAMM</name>
<accession>A0AA91U2T3</accession>
<protein>
    <submittedName>
        <fullName evidence="2">Uncharacterized protein</fullName>
    </submittedName>
</protein>
<keyword evidence="1" id="KW-1133">Transmembrane helix</keyword>
<sequence length="78" mass="8605">MAESGRLAAINYVGYLSGALLASFISDLRLKDLLYRWGIVLVVASTILVATTTHFWIRGISVMWSAFPALQACCWEVP</sequence>
<keyword evidence="1" id="KW-0812">Transmembrane</keyword>
<evidence type="ECO:0000313" key="3">
    <source>
        <dbReference type="Proteomes" id="UP000243750"/>
    </source>
</evidence>
<organism evidence="2 3">
    <name type="scientific">Halopseudomonas pelagia</name>
    <dbReference type="NCBI Taxonomy" id="553151"/>
    <lineage>
        <taxon>Bacteria</taxon>
        <taxon>Pseudomonadati</taxon>
        <taxon>Pseudomonadota</taxon>
        <taxon>Gammaproteobacteria</taxon>
        <taxon>Pseudomonadales</taxon>
        <taxon>Pseudomonadaceae</taxon>
        <taxon>Halopseudomonas</taxon>
    </lineage>
</organism>
<gene>
    <name evidence="2" type="ORF">CO192_09570</name>
</gene>
<dbReference type="InterPro" id="IPR010645">
    <property type="entry name" value="MFS_4"/>
</dbReference>
<evidence type="ECO:0000313" key="2">
    <source>
        <dbReference type="EMBL" id="PCC99684.1"/>
    </source>
</evidence>
<dbReference type="RefSeq" id="WP_096346378.1">
    <property type="nucleotide sequence ID" value="NZ_CP033116.1"/>
</dbReference>
<dbReference type="AlphaFoldDB" id="A0AA91U2T3"/>
<proteinExistence type="predicted"/>
<evidence type="ECO:0000256" key="1">
    <source>
        <dbReference type="SAM" id="Phobius"/>
    </source>
</evidence>
<keyword evidence="1" id="KW-0472">Membrane</keyword>
<feature type="transmembrane region" description="Helical" evidence="1">
    <location>
        <begin position="37"/>
        <end position="57"/>
    </location>
</feature>
<reference evidence="2 3" key="1">
    <citation type="submission" date="2017-09" db="EMBL/GenBank/DDBJ databases">
        <title>Bacterial and phytoplankton interrelationship in Kongsfjorden, an Arctic fjord.</title>
        <authorList>
            <person name="Sinha R."/>
            <person name="Krishnan K."/>
        </authorList>
    </citation>
    <scope>NUCLEOTIDE SEQUENCE [LARGE SCALE GENOMIC DNA]</scope>
    <source>
        <strain evidence="2 3">58</strain>
    </source>
</reference>
<feature type="transmembrane region" description="Helical" evidence="1">
    <location>
        <begin position="7"/>
        <end position="25"/>
    </location>
</feature>
<dbReference type="Pfam" id="PF06779">
    <property type="entry name" value="MFS_4"/>
    <property type="match status" value="1"/>
</dbReference>